<reference evidence="3 6" key="2">
    <citation type="submission" date="2024-09" db="EMBL/GenBank/DDBJ databases">
        <title>Taxonomic and Genotyping Characterization of Leptospira Strains isolated from Multiple Sources in Colombia highlights the importance of intermediate species.</title>
        <authorList>
            <person name="Torres Higuera L."/>
            <person name="Rojas Tapias D."/>
            <person name="Jimenez Velasquez S."/>
            <person name="Renjifo Ibanez C."/>
        </authorList>
    </citation>
    <scope>NUCLEOTIDE SEQUENCE [LARGE SCALE GENOMIC DNA]</scope>
    <source>
        <strain evidence="3 6">Lep080</strain>
    </source>
</reference>
<gene>
    <name evidence="3" type="ORF">ACE5IX_02545</name>
    <name evidence="4" type="ORF">CH371_04380</name>
</gene>
<dbReference type="PANTHER" id="PTHR34406">
    <property type="entry name" value="PROTEIN YCEI"/>
    <property type="match status" value="1"/>
</dbReference>
<accession>A0A2M9ZFT3</accession>
<dbReference type="Proteomes" id="UP001580391">
    <property type="component" value="Unassembled WGS sequence"/>
</dbReference>
<evidence type="ECO:0000313" key="6">
    <source>
        <dbReference type="Proteomes" id="UP001580391"/>
    </source>
</evidence>
<dbReference type="Proteomes" id="UP000231912">
    <property type="component" value="Unassembled WGS sequence"/>
</dbReference>
<protein>
    <submittedName>
        <fullName evidence="4">Polyisoprenoid-binding protein</fullName>
    </submittedName>
    <submittedName>
        <fullName evidence="3">YceI family protein</fullName>
    </submittedName>
</protein>
<evidence type="ECO:0000313" key="5">
    <source>
        <dbReference type="Proteomes" id="UP000231912"/>
    </source>
</evidence>
<dbReference type="RefSeq" id="WP_016546856.1">
    <property type="nucleotide sequence ID" value="NZ_JBHILI010000001.1"/>
</dbReference>
<keyword evidence="6" id="KW-1185">Reference proteome</keyword>
<evidence type="ECO:0000256" key="1">
    <source>
        <dbReference type="SAM" id="SignalP"/>
    </source>
</evidence>
<dbReference type="AlphaFoldDB" id="A0A2M9ZFT3"/>
<dbReference type="Pfam" id="PF04264">
    <property type="entry name" value="YceI"/>
    <property type="match status" value="1"/>
</dbReference>
<dbReference type="EMBL" id="JBHILJ010000001">
    <property type="protein sequence ID" value="MFB5735369.1"/>
    <property type="molecule type" value="Genomic_DNA"/>
</dbReference>
<feature type="signal peptide" evidence="1">
    <location>
        <begin position="1"/>
        <end position="22"/>
    </location>
</feature>
<evidence type="ECO:0000313" key="3">
    <source>
        <dbReference type="EMBL" id="MFB5735369.1"/>
    </source>
</evidence>
<dbReference type="SMART" id="SM00867">
    <property type="entry name" value="YceI"/>
    <property type="match status" value="1"/>
</dbReference>
<dbReference type="InterPro" id="IPR036761">
    <property type="entry name" value="TTHA0802/YceI-like_sf"/>
</dbReference>
<name>A0A2M9ZFT3_9LEPT</name>
<evidence type="ECO:0000259" key="2">
    <source>
        <dbReference type="SMART" id="SM00867"/>
    </source>
</evidence>
<dbReference type="Gene3D" id="2.40.128.110">
    <property type="entry name" value="Lipid/polyisoprenoid-binding, YceI-like"/>
    <property type="match status" value="1"/>
</dbReference>
<keyword evidence="1" id="KW-0732">Signal</keyword>
<dbReference type="PANTHER" id="PTHR34406:SF1">
    <property type="entry name" value="PROTEIN YCEI"/>
    <property type="match status" value="1"/>
</dbReference>
<organism evidence="4 5">
    <name type="scientific">Leptospira wolffii</name>
    <dbReference type="NCBI Taxonomy" id="409998"/>
    <lineage>
        <taxon>Bacteria</taxon>
        <taxon>Pseudomonadati</taxon>
        <taxon>Spirochaetota</taxon>
        <taxon>Spirochaetia</taxon>
        <taxon>Leptospirales</taxon>
        <taxon>Leptospiraceae</taxon>
        <taxon>Leptospira</taxon>
    </lineage>
</organism>
<dbReference type="InterPro" id="IPR007372">
    <property type="entry name" value="Lipid/polyisoprenoid-bd_YceI"/>
</dbReference>
<dbReference type="SUPFAM" id="SSF101874">
    <property type="entry name" value="YceI-like"/>
    <property type="match status" value="1"/>
</dbReference>
<feature type="chain" id="PRO_5043159249" evidence="1">
    <location>
        <begin position="23"/>
        <end position="199"/>
    </location>
</feature>
<feature type="domain" description="Lipid/polyisoprenoid-binding YceI-like" evidence="2">
    <location>
        <begin position="24"/>
        <end position="193"/>
    </location>
</feature>
<reference evidence="4 5" key="1">
    <citation type="submission" date="2017-07" db="EMBL/GenBank/DDBJ databases">
        <title>Leptospira spp. isolated from tropical soils.</title>
        <authorList>
            <person name="Thibeaux R."/>
            <person name="Iraola G."/>
            <person name="Ferres I."/>
            <person name="Bierque E."/>
            <person name="Girault D."/>
            <person name="Soupe-Gilbert M.-E."/>
            <person name="Picardeau M."/>
            <person name="Goarant C."/>
        </authorList>
    </citation>
    <scope>NUCLEOTIDE SEQUENCE [LARGE SCALE GENOMIC DNA]</scope>
    <source>
        <strain evidence="4 5">FH2-C-A2</strain>
    </source>
</reference>
<sequence>MKNKTLLVSGLLVLFALGSLQAGDYKIDSSHTGVGFKVKHLAIANVNGNFKEFSGKFGFDEKTNALTGLDVTIKASSINTNDSDRDAHLKKGDFFDVDKYPELTFKVANADIKKGGVSKVKGDLTIKGVTKPVVLNVKFLGSAKDPWGNQKLAFEAETKIKRTDFGLTWNKTLETGGVLVGEEVTIQIEGQAVPAAPAK</sequence>
<evidence type="ECO:0000313" key="4">
    <source>
        <dbReference type="EMBL" id="PJZ67288.1"/>
    </source>
</evidence>
<proteinExistence type="predicted"/>
<comment type="caution">
    <text evidence="4">The sequence shown here is derived from an EMBL/GenBank/DDBJ whole genome shotgun (WGS) entry which is preliminary data.</text>
</comment>
<dbReference type="EMBL" id="NPDT01000001">
    <property type="protein sequence ID" value="PJZ67288.1"/>
    <property type="molecule type" value="Genomic_DNA"/>
</dbReference>